<feature type="transmembrane region" description="Helical" evidence="6">
    <location>
        <begin position="184"/>
        <end position="204"/>
    </location>
</feature>
<dbReference type="PANTHER" id="PTHR33545:SF5">
    <property type="entry name" value="UPF0750 MEMBRANE PROTEIN YITT"/>
    <property type="match status" value="1"/>
</dbReference>
<evidence type="ECO:0000259" key="7">
    <source>
        <dbReference type="Pfam" id="PF10035"/>
    </source>
</evidence>
<dbReference type="AlphaFoldDB" id="A0A095ZGG7"/>
<dbReference type="PANTHER" id="PTHR33545">
    <property type="entry name" value="UPF0750 MEMBRANE PROTEIN YITT-RELATED"/>
    <property type="match status" value="1"/>
</dbReference>
<evidence type="ECO:0000256" key="6">
    <source>
        <dbReference type="SAM" id="Phobius"/>
    </source>
</evidence>
<gene>
    <name evidence="8" type="ORF">HMPREF2137_10230</name>
</gene>
<reference evidence="8 9" key="1">
    <citation type="submission" date="2014-07" db="EMBL/GenBank/DDBJ databases">
        <authorList>
            <person name="McCorrison J."/>
            <person name="Sanka R."/>
            <person name="Torralba M."/>
            <person name="Gillis M."/>
            <person name="Haft D.H."/>
            <person name="Methe B."/>
            <person name="Sutton G."/>
            <person name="Nelson K.E."/>
        </authorList>
    </citation>
    <scope>NUCLEOTIDE SEQUENCE [LARGE SCALE GENOMIC DNA]</scope>
    <source>
        <strain evidence="8 9">DNF00853</strain>
    </source>
</reference>
<keyword evidence="2" id="KW-1003">Cell membrane</keyword>
<evidence type="ECO:0000256" key="4">
    <source>
        <dbReference type="ARBA" id="ARBA00022989"/>
    </source>
</evidence>
<evidence type="ECO:0000313" key="9">
    <source>
        <dbReference type="Proteomes" id="UP000029556"/>
    </source>
</evidence>
<feature type="transmembrane region" description="Helical" evidence="6">
    <location>
        <begin position="31"/>
        <end position="53"/>
    </location>
</feature>
<comment type="caution">
    <text evidence="8">The sequence shown here is derived from an EMBL/GenBank/DDBJ whole genome shotgun (WGS) entry which is preliminary data.</text>
</comment>
<keyword evidence="3 6" id="KW-0812">Transmembrane</keyword>
<keyword evidence="4 6" id="KW-1133">Transmembrane helix</keyword>
<dbReference type="OrthoDB" id="1422399at2"/>
<dbReference type="Pfam" id="PF10035">
    <property type="entry name" value="DUF2179"/>
    <property type="match status" value="1"/>
</dbReference>
<keyword evidence="5 6" id="KW-0472">Membrane</keyword>
<comment type="subcellular location">
    <subcellularLocation>
        <location evidence="1">Cell membrane</location>
        <topology evidence="1">Multi-pass membrane protein</topology>
    </subcellularLocation>
</comment>
<feature type="domain" description="DUF2179" evidence="7">
    <location>
        <begin position="257"/>
        <end position="311"/>
    </location>
</feature>
<dbReference type="Proteomes" id="UP000029556">
    <property type="component" value="Unassembled WGS sequence"/>
</dbReference>
<organism evidence="8 9">
    <name type="scientific">Hoylesella buccalis DNF00853</name>
    <dbReference type="NCBI Taxonomy" id="1401074"/>
    <lineage>
        <taxon>Bacteria</taxon>
        <taxon>Pseudomonadati</taxon>
        <taxon>Bacteroidota</taxon>
        <taxon>Bacteroidia</taxon>
        <taxon>Bacteroidales</taxon>
        <taxon>Prevotellaceae</taxon>
        <taxon>Hoylesella</taxon>
    </lineage>
</organism>
<dbReference type="EMBL" id="JRNN01000078">
    <property type="protein sequence ID" value="KGF33790.1"/>
    <property type="molecule type" value="Genomic_DNA"/>
</dbReference>
<feature type="transmembrane region" description="Helical" evidence="6">
    <location>
        <begin position="144"/>
        <end position="164"/>
    </location>
</feature>
<evidence type="ECO:0000256" key="1">
    <source>
        <dbReference type="ARBA" id="ARBA00004651"/>
    </source>
</evidence>
<name>A0A095ZGG7_9BACT</name>
<evidence type="ECO:0000256" key="2">
    <source>
        <dbReference type="ARBA" id="ARBA00022475"/>
    </source>
</evidence>
<sequence>MNNKQENEMTFVEKLQNAPNRIKRIVCTRQFWVELVIMTVGMFVAAIGVYFFLIPSKLIIGSITGLSLVLAKLLPFVSVGTMIFIINAILLVLSFLLIGNEFGAKTVYTALILGPMIDFIGSIVPIHESLFTTYVAGQAVANPWFDLLCFVLILSASQSILFSINASTGGLDILAKIFNKYLHIKLGTAVMVAGGAICCTAFAINPVSLVIIGLIGTWLNGLILNHFMSDINSKTRVYIISKDYQKIVDFVIHTIRRGVTLHEVIGGYSNEKQIQLEIVLTKEEFSTLIDFMSKERLKTFITSDTVSEVYGLWNKKGLLRTSNY</sequence>
<dbReference type="InterPro" id="IPR051461">
    <property type="entry name" value="UPF0750_membrane"/>
</dbReference>
<dbReference type="RefSeq" id="WP_036874104.1">
    <property type="nucleotide sequence ID" value="NZ_JRNN01000078.1"/>
</dbReference>
<evidence type="ECO:0000313" key="8">
    <source>
        <dbReference type="EMBL" id="KGF33790.1"/>
    </source>
</evidence>
<accession>A0A095ZGG7</accession>
<dbReference type="InterPro" id="IPR003740">
    <property type="entry name" value="YitT"/>
</dbReference>
<evidence type="ECO:0000256" key="5">
    <source>
        <dbReference type="ARBA" id="ARBA00023136"/>
    </source>
</evidence>
<dbReference type="Pfam" id="PF02588">
    <property type="entry name" value="YitT_membrane"/>
    <property type="match status" value="1"/>
</dbReference>
<dbReference type="GO" id="GO:0005886">
    <property type="term" value="C:plasma membrane"/>
    <property type="evidence" value="ECO:0007669"/>
    <property type="project" value="UniProtKB-SubCell"/>
</dbReference>
<proteinExistence type="predicted"/>
<dbReference type="Gene3D" id="3.30.70.120">
    <property type="match status" value="1"/>
</dbReference>
<feature type="transmembrane region" description="Helical" evidence="6">
    <location>
        <begin position="210"/>
        <end position="228"/>
    </location>
</feature>
<dbReference type="InterPro" id="IPR019264">
    <property type="entry name" value="DUF2179"/>
</dbReference>
<dbReference type="InterPro" id="IPR015867">
    <property type="entry name" value="N-reg_PII/ATP_PRibTrfase_C"/>
</dbReference>
<feature type="transmembrane region" description="Helical" evidence="6">
    <location>
        <begin position="106"/>
        <end position="124"/>
    </location>
</feature>
<protein>
    <submittedName>
        <fullName evidence="8">Membrane protein</fullName>
    </submittedName>
</protein>
<evidence type="ECO:0000256" key="3">
    <source>
        <dbReference type="ARBA" id="ARBA00022692"/>
    </source>
</evidence>
<feature type="transmembrane region" description="Helical" evidence="6">
    <location>
        <begin position="73"/>
        <end position="99"/>
    </location>
</feature>